<accession>A0A543KPJ4</accession>
<dbReference type="EMBL" id="VFPU01000001">
    <property type="protein sequence ID" value="TQM96992.1"/>
    <property type="molecule type" value="Genomic_DNA"/>
</dbReference>
<comment type="caution">
    <text evidence="2">The sequence shown here is derived from an EMBL/GenBank/DDBJ whole genome shotgun (WGS) entry which is preliminary data.</text>
</comment>
<dbReference type="Pfam" id="PF04474">
    <property type="entry name" value="DUF554"/>
    <property type="match status" value="1"/>
</dbReference>
<protein>
    <recommendedName>
        <fullName evidence="4">Membrane protein YdfK</fullName>
    </recommendedName>
</protein>
<feature type="transmembrane region" description="Helical" evidence="1">
    <location>
        <begin position="6"/>
        <end position="26"/>
    </location>
</feature>
<evidence type="ECO:0000313" key="3">
    <source>
        <dbReference type="Proteomes" id="UP000315133"/>
    </source>
</evidence>
<keyword evidence="1" id="KW-1133">Transmembrane helix</keyword>
<keyword evidence="1" id="KW-0812">Transmembrane</keyword>
<proteinExistence type="predicted"/>
<dbReference type="OrthoDB" id="9797976at2"/>
<evidence type="ECO:0008006" key="4">
    <source>
        <dbReference type="Google" id="ProtNLM"/>
    </source>
</evidence>
<keyword evidence="1" id="KW-0472">Membrane</keyword>
<dbReference type="RefSeq" id="WP_141818530.1">
    <property type="nucleotide sequence ID" value="NZ_BAAAIL010000004.1"/>
</dbReference>
<feature type="transmembrane region" description="Helical" evidence="1">
    <location>
        <begin position="130"/>
        <end position="148"/>
    </location>
</feature>
<gene>
    <name evidence="2" type="ORF">FB476_1886</name>
</gene>
<dbReference type="InterPro" id="IPR007563">
    <property type="entry name" value="DUF554"/>
</dbReference>
<feature type="transmembrane region" description="Helical" evidence="1">
    <location>
        <begin position="38"/>
        <end position="58"/>
    </location>
</feature>
<dbReference type="PANTHER" id="PTHR36111:SF2">
    <property type="entry name" value="INNER MEMBRANE PROTEIN"/>
    <property type="match status" value="1"/>
</dbReference>
<dbReference type="Proteomes" id="UP000315133">
    <property type="component" value="Unassembled WGS sequence"/>
</dbReference>
<feature type="transmembrane region" description="Helical" evidence="1">
    <location>
        <begin position="237"/>
        <end position="257"/>
    </location>
</feature>
<feature type="transmembrane region" description="Helical" evidence="1">
    <location>
        <begin position="70"/>
        <end position="90"/>
    </location>
</feature>
<keyword evidence="3" id="KW-1185">Reference proteome</keyword>
<feature type="transmembrane region" description="Helical" evidence="1">
    <location>
        <begin position="168"/>
        <end position="191"/>
    </location>
</feature>
<sequence length="258" mass="26200">MDGAFPGLGTVINVLAVLAGAVLGMLAGNRLPERVRAVVTDSLGLVTLLVAGLSALEVTSPALRDAVGSGVPVLVVLGSLLVGGIVGSLLRIEDRLESLAGVVQGWVQRRHIPGGEGSGHEQRERFIEGWLTASLLFCVGPLTILGSLSDGLGRGIDQLVLKSALDFFASVAFASTFGVGVLMSAVSVVVVQGSLTLLGVTLGEVVPEAHIAGLTATGGLLLVGIAFRLLGVRQIPVGDLLPALVVAPVLVSLVAAFR</sequence>
<evidence type="ECO:0000313" key="2">
    <source>
        <dbReference type="EMBL" id="TQM96992.1"/>
    </source>
</evidence>
<organism evidence="2 3">
    <name type="scientific">Ornithinimicrobium humiphilum</name>
    <dbReference type="NCBI Taxonomy" id="125288"/>
    <lineage>
        <taxon>Bacteria</taxon>
        <taxon>Bacillati</taxon>
        <taxon>Actinomycetota</taxon>
        <taxon>Actinomycetes</taxon>
        <taxon>Micrococcales</taxon>
        <taxon>Ornithinimicrobiaceae</taxon>
        <taxon>Ornithinimicrobium</taxon>
    </lineage>
</organism>
<name>A0A543KPJ4_9MICO</name>
<evidence type="ECO:0000256" key="1">
    <source>
        <dbReference type="SAM" id="Phobius"/>
    </source>
</evidence>
<dbReference type="AlphaFoldDB" id="A0A543KPJ4"/>
<reference evidence="2 3" key="1">
    <citation type="submission" date="2019-06" db="EMBL/GenBank/DDBJ databases">
        <title>Sequencing the genomes of 1000 actinobacteria strains.</title>
        <authorList>
            <person name="Klenk H.-P."/>
        </authorList>
    </citation>
    <scope>NUCLEOTIDE SEQUENCE [LARGE SCALE GENOMIC DNA]</scope>
    <source>
        <strain evidence="2 3">DSM 12362</strain>
    </source>
</reference>
<feature type="transmembrane region" description="Helical" evidence="1">
    <location>
        <begin position="211"/>
        <end position="231"/>
    </location>
</feature>
<dbReference type="PANTHER" id="PTHR36111">
    <property type="entry name" value="INNER MEMBRANE PROTEIN-RELATED"/>
    <property type="match status" value="1"/>
</dbReference>